<dbReference type="SUPFAM" id="SSF89550">
    <property type="entry name" value="PHP domain-like"/>
    <property type="match status" value="1"/>
</dbReference>
<dbReference type="STRING" id="1034346.GCA_000313565_02853"/>
<evidence type="ECO:0000256" key="1">
    <source>
        <dbReference type="ARBA" id="ARBA00004141"/>
    </source>
</evidence>
<keyword evidence="3 5" id="KW-1133">Transmembrane helix</keyword>
<dbReference type="Proteomes" id="UP000247612">
    <property type="component" value="Unassembled WGS sequence"/>
</dbReference>
<comment type="subcellular location">
    <subcellularLocation>
        <location evidence="1">Membrane</location>
        <topology evidence="1">Multi-pass membrane protein</topology>
    </subcellularLocation>
</comment>
<feature type="transmembrane region" description="Helical" evidence="5">
    <location>
        <begin position="101"/>
        <end position="126"/>
    </location>
</feature>
<dbReference type="InterPro" id="IPR010432">
    <property type="entry name" value="RDD"/>
</dbReference>
<dbReference type="InterPro" id="IPR003141">
    <property type="entry name" value="Pol/His_phosphatase_N"/>
</dbReference>
<organism evidence="7 8">
    <name type="scientific">Dielma fastidiosa</name>
    <dbReference type="NCBI Taxonomy" id="1034346"/>
    <lineage>
        <taxon>Bacteria</taxon>
        <taxon>Bacillati</taxon>
        <taxon>Bacillota</taxon>
        <taxon>Erysipelotrichia</taxon>
        <taxon>Erysipelotrichales</taxon>
        <taxon>Erysipelotrichaceae</taxon>
        <taxon>Dielma</taxon>
    </lineage>
</organism>
<accession>A0A318KPF6</accession>
<dbReference type="AlphaFoldDB" id="A0A318KPF6"/>
<sequence length="491" mass="54946">MKNKLLTSKCLAFLCNIVIILLPILVWDIIVLFVLAGILPAGMLDVVDPFVEILMIVSLLLTNVFIAVSYGQTFGAVSFDIRVVDLSKKKASRLQCMLRELIGFSLPFFILYWLFNYIGIVAYLLVNLLVILIDPYGRSIVDYITHTRTISAYDAGAPVKKKIAKKNEVEEVKEVVKPQPAAAPAPAVQDVRDGIYKVDLHMHSRYSDDGDFSVEELFAMAKRNGIQTISIADHNSIKANFEAAILADRYQINYIPGIEMDCSFHGTNLHLLGYGIDYKDERYIQLSNYHLKQERKASIERVDKFEAVTGLKLDVDLLLSMNNAGIITGEMIGEQLLNNPAYADEELLKPYRVGGERNDNPYVNFYWDFFAQGKPAYVDIAYPTMQDMVELIKDTGGIPILAHPKKPFGCDSETLKAILDCGVRGLEVFSSYHSPEEIACYLQIVKETSCLVTCGSDFHGKTKPSIEMGVSGAEPKYDKLISIFTKKFIDA</sequence>
<keyword evidence="8" id="KW-1185">Reference proteome</keyword>
<name>A0A318KPF6_9FIRM</name>
<protein>
    <recommendedName>
        <fullName evidence="6">Polymerase/histidinol phosphatase N-terminal domain-containing protein</fullName>
    </recommendedName>
</protein>
<dbReference type="InterPro" id="IPR052018">
    <property type="entry name" value="PHP_domain"/>
</dbReference>
<dbReference type="Gene3D" id="1.10.150.650">
    <property type="match status" value="1"/>
</dbReference>
<evidence type="ECO:0000259" key="6">
    <source>
        <dbReference type="SMART" id="SM00481"/>
    </source>
</evidence>
<evidence type="ECO:0000256" key="5">
    <source>
        <dbReference type="SAM" id="Phobius"/>
    </source>
</evidence>
<feature type="domain" description="Polymerase/histidinol phosphatase N-terminal" evidence="6">
    <location>
        <begin position="198"/>
        <end position="264"/>
    </location>
</feature>
<dbReference type="Pfam" id="PF06271">
    <property type="entry name" value="RDD"/>
    <property type="match status" value="1"/>
</dbReference>
<dbReference type="PANTHER" id="PTHR42924">
    <property type="entry name" value="EXONUCLEASE"/>
    <property type="match status" value="1"/>
</dbReference>
<dbReference type="RefSeq" id="WP_022939136.1">
    <property type="nucleotide sequence ID" value="NZ_CABKRQ010000008.1"/>
</dbReference>
<dbReference type="Pfam" id="PF02811">
    <property type="entry name" value="PHP"/>
    <property type="match status" value="1"/>
</dbReference>
<comment type="caution">
    <text evidence="7">The sequence shown here is derived from an EMBL/GenBank/DDBJ whole genome shotgun (WGS) entry which is preliminary data.</text>
</comment>
<dbReference type="GO" id="GO:0016020">
    <property type="term" value="C:membrane"/>
    <property type="evidence" value="ECO:0007669"/>
    <property type="project" value="UniProtKB-SubCell"/>
</dbReference>
<dbReference type="InterPro" id="IPR016195">
    <property type="entry name" value="Pol/histidinol_Pase-like"/>
</dbReference>
<evidence type="ECO:0000256" key="4">
    <source>
        <dbReference type="ARBA" id="ARBA00023136"/>
    </source>
</evidence>
<reference evidence="7 8" key="1">
    <citation type="submission" date="2018-05" db="EMBL/GenBank/DDBJ databases">
        <title>Genomic Encyclopedia of Type Strains, Phase IV (KMG-IV): sequencing the most valuable type-strain genomes for metagenomic binning, comparative biology and taxonomic classification.</title>
        <authorList>
            <person name="Goeker M."/>
        </authorList>
    </citation>
    <scope>NUCLEOTIDE SEQUENCE [LARGE SCALE GENOMIC DNA]</scope>
    <source>
        <strain evidence="7 8">JC118</strain>
    </source>
</reference>
<dbReference type="InterPro" id="IPR004013">
    <property type="entry name" value="PHP_dom"/>
</dbReference>
<evidence type="ECO:0000313" key="7">
    <source>
        <dbReference type="EMBL" id="PXX78658.1"/>
    </source>
</evidence>
<evidence type="ECO:0000313" key="8">
    <source>
        <dbReference type="Proteomes" id="UP000247612"/>
    </source>
</evidence>
<evidence type="ECO:0000256" key="3">
    <source>
        <dbReference type="ARBA" id="ARBA00022989"/>
    </source>
</evidence>
<dbReference type="PANTHER" id="PTHR42924:SF3">
    <property type="entry name" value="POLYMERASE_HISTIDINOL PHOSPHATASE N-TERMINAL DOMAIN-CONTAINING PROTEIN"/>
    <property type="match status" value="1"/>
</dbReference>
<dbReference type="GO" id="GO:0035312">
    <property type="term" value="F:5'-3' DNA exonuclease activity"/>
    <property type="evidence" value="ECO:0007669"/>
    <property type="project" value="TreeGrafter"/>
</dbReference>
<gene>
    <name evidence="7" type="ORF">DES51_107199</name>
</gene>
<dbReference type="GO" id="GO:0004534">
    <property type="term" value="F:5'-3' RNA exonuclease activity"/>
    <property type="evidence" value="ECO:0007669"/>
    <property type="project" value="TreeGrafter"/>
</dbReference>
<keyword evidence="2 5" id="KW-0812">Transmembrane</keyword>
<dbReference type="SMART" id="SM00481">
    <property type="entry name" value="POLIIIAc"/>
    <property type="match status" value="1"/>
</dbReference>
<feature type="transmembrane region" description="Helical" evidence="5">
    <location>
        <begin position="12"/>
        <end position="41"/>
    </location>
</feature>
<proteinExistence type="predicted"/>
<dbReference type="Gene3D" id="3.20.20.140">
    <property type="entry name" value="Metal-dependent hydrolases"/>
    <property type="match status" value="1"/>
</dbReference>
<dbReference type="EMBL" id="QJKH01000007">
    <property type="protein sequence ID" value="PXX78658.1"/>
    <property type="molecule type" value="Genomic_DNA"/>
</dbReference>
<feature type="transmembrane region" description="Helical" evidence="5">
    <location>
        <begin position="53"/>
        <end position="81"/>
    </location>
</feature>
<keyword evidence="4 5" id="KW-0472">Membrane</keyword>
<evidence type="ECO:0000256" key="2">
    <source>
        <dbReference type="ARBA" id="ARBA00022692"/>
    </source>
</evidence>
<dbReference type="CDD" id="cd07438">
    <property type="entry name" value="PHP_HisPPase_AMP"/>
    <property type="match status" value="1"/>
</dbReference>